<dbReference type="InterPro" id="IPR044824">
    <property type="entry name" value="MAIN-like"/>
</dbReference>
<feature type="compositionally biased region" description="Basic and acidic residues" evidence="1">
    <location>
        <begin position="694"/>
        <end position="713"/>
    </location>
</feature>
<dbReference type="EMBL" id="JAAMPC010000007">
    <property type="protein sequence ID" value="KAG2304955.1"/>
    <property type="molecule type" value="Genomic_DNA"/>
</dbReference>
<protein>
    <recommendedName>
        <fullName evidence="2">Aminotransferase-like plant mobile domain-containing protein</fullName>
    </recommendedName>
</protein>
<feature type="region of interest" description="Disordered" evidence="1">
    <location>
        <begin position="694"/>
        <end position="719"/>
    </location>
</feature>
<name>A0A8X7SE96_BRACI</name>
<evidence type="ECO:0000313" key="4">
    <source>
        <dbReference type="Proteomes" id="UP000886595"/>
    </source>
</evidence>
<dbReference type="OrthoDB" id="1572276at2759"/>
<organism evidence="3 4">
    <name type="scientific">Brassica carinata</name>
    <name type="common">Ethiopian mustard</name>
    <name type="synonym">Abyssinian cabbage</name>
    <dbReference type="NCBI Taxonomy" id="52824"/>
    <lineage>
        <taxon>Eukaryota</taxon>
        <taxon>Viridiplantae</taxon>
        <taxon>Streptophyta</taxon>
        <taxon>Embryophyta</taxon>
        <taxon>Tracheophyta</taxon>
        <taxon>Spermatophyta</taxon>
        <taxon>Magnoliopsida</taxon>
        <taxon>eudicotyledons</taxon>
        <taxon>Gunneridae</taxon>
        <taxon>Pentapetalae</taxon>
        <taxon>rosids</taxon>
        <taxon>malvids</taxon>
        <taxon>Brassicales</taxon>
        <taxon>Brassicaceae</taxon>
        <taxon>Brassiceae</taxon>
        <taxon>Brassica</taxon>
    </lineage>
</organism>
<gene>
    <name evidence="3" type="ORF">Bca52824_033606</name>
</gene>
<reference evidence="3 4" key="1">
    <citation type="submission" date="2020-02" db="EMBL/GenBank/DDBJ databases">
        <authorList>
            <person name="Ma Q."/>
            <person name="Huang Y."/>
            <person name="Song X."/>
            <person name="Pei D."/>
        </authorList>
    </citation>
    <scope>NUCLEOTIDE SEQUENCE [LARGE SCALE GENOMIC DNA]</scope>
    <source>
        <strain evidence="3">Sxm20200214</strain>
        <tissue evidence="3">Leaf</tissue>
    </source>
</reference>
<proteinExistence type="predicted"/>
<dbReference type="InterPro" id="IPR019557">
    <property type="entry name" value="AminoTfrase-like_pln_mobile"/>
</dbReference>
<dbReference type="Pfam" id="PF10536">
    <property type="entry name" value="PMD"/>
    <property type="match status" value="1"/>
</dbReference>
<sequence length="765" mass="87172">MSLLHEPTWKKAGIFQAVTASTINICKESDLVLGIAEKWCPDTKTFVFPWGEATITLEDVMLLLGFSVLGSPVFATLDSSGEKIKAKLEKEWLMLKNDKKANYRVTQAAWMRRFRDSGDELEHVAFLVLWLSYFVFPSRYHHMDEAVFSVALHLSSGTRIALAPAVLAHLYADLSLLKDHTRSKSIDKIVLNALFKLVQAWTYERFKELRPPKHTNPLLKGEPRFALSDDWKRHRAKSTARKILANSKMNSFEWRPYTKPVGNWKFPTFYPEKAMWVQVDQNLDEELISFARCIKASELVGMDTVEHYFPNRVASQFGLLQDVPCPVVNRNNISKKAAWKEYNKPIDGLTLYIPSRSAVSCFTSMFCEWWRKHKRAVELAESLAPRNIIRGDDDAFVPVPSSSKKRKSMTRVCKDDETHMDQVPTEKDEEDDNLTIAQIMRLRKKNKAMCSSDENPPKVLPLREVLQKLGKEFPEKLKRSRYLRTPTNVRSEIPELPLIEVVKKLGKEFPEKLKRSRYLTTPKHVRSEIADSGGSTSREVPLSELFQKEEVVKRKSKRLGDRRAGESCMDCYDNITTAEMVIEREKGVRDASELLGKRNNRLEADNKDSWIRQNIAYEDETGAQRKETGKKAGKDMVLSSASIGNNSSDPPLGANRGAVDIVVSRPETRQKCDGEVGVNGIKAEKKKTIVADGSKEAKRLLHEDGKSQRSNDKEDVDESLKQTNLAIDELALNLEARMMKVEKTLAKIREWKTIEKKQTKNGITA</sequence>
<evidence type="ECO:0000259" key="2">
    <source>
        <dbReference type="Pfam" id="PF10536"/>
    </source>
</evidence>
<dbReference type="PANTHER" id="PTHR46033">
    <property type="entry name" value="PROTEIN MAIN-LIKE 2"/>
    <property type="match status" value="1"/>
</dbReference>
<dbReference type="AlphaFoldDB" id="A0A8X7SE96"/>
<accession>A0A8X7SE96</accession>
<evidence type="ECO:0000256" key="1">
    <source>
        <dbReference type="SAM" id="MobiDB-lite"/>
    </source>
</evidence>
<dbReference type="GO" id="GO:0010073">
    <property type="term" value="P:meristem maintenance"/>
    <property type="evidence" value="ECO:0007669"/>
    <property type="project" value="InterPro"/>
</dbReference>
<dbReference type="PANTHER" id="PTHR46033:SF73">
    <property type="entry name" value="AMINOTRANSFERASE-LIKE, MOBILE DOMAIN PROTEIN-RELATED"/>
    <property type="match status" value="1"/>
</dbReference>
<evidence type="ECO:0000313" key="3">
    <source>
        <dbReference type="EMBL" id="KAG2304955.1"/>
    </source>
</evidence>
<dbReference type="Proteomes" id="UP000886595">
    <property type="component" value="Unassembled WGS sequence"/>
</dbReference>
<keyword evidence="4" id="KW-1185">Reference proteome</keyword>
<feature type="domain" description="Aminotransferase-like plant mobile" evidence="2">
    <location>
        <begin position="13"/>
        <end position="371"/>
    </location>
</feature>
<comment type="caution">
    <text evidence="3">The sequence shown here is derived from an EMBL/GenBank/DDBJ whole genome shotgun (WGS) entry which is preliminary data.</text>
</comment>